<feature type="domain" description="BPTI/Kunitz inhibitor" evidence="3">
    <location>
        <begin position="48"/>
        <end position="98"/>
    </location>
</feature>
<dbReference type="PROSITE" id="PS50279">
    <property type="entry name" value="BPTI_KUNITZ_2"/>
    <property type="match status" value="1"/>
</dbReference>
<dbReference type="Proteomes" id="UP000265000">
    <property type="component" value="Unplaced"/>
</dbReference>
<organism evidence="4 5">
    <name type="scientific">Fundulus heteroclitus</name>
    <name type="common">Killifish</name>
    <name type="synonym">Mummichog</name>
    <dbReference type="NCBI Taxonomy" id="8078"/>
    <lineage>
        <taxon>Eukaryota</taxon>
        <taxon>Metazoa</taxon>
        <taxon>Chordata</taxon>
        <taxon>Craniata</taxon>
        <taxon>Vertebrata</taxon>
        <taxon>Euteleostomi</taxon>
        <taxon>Actinopterygii</taxon>
        <taxon>Neopterygii</taxon>
        <taxon>Teleostei</taxon>
        <taxon>Neoteleostei</taxon>
        <taxon>Acanthomorphata</taxon>
        <taxon>Ovalentaria</taxon>
        <taxon>Atherinomorphae</taxon>
        <taxon>Cyprinodontiformes</taxon>
        <taxon>Fundulidae</taxon>
        <taxon>Fundulus</taxon>
    </lineage>
</organism>
<sequence length="119" mass="13130">AMFFNGLIFCNISLIWSTQTEECLVVSFHFIELSESSAVLVSSLTYRCLLPLSEGACSDYALVWYFHGQSGECRPFVYGGCGGNQNRFTSRQDCESLCGTKGRSAVTQSDRVEDLPSDS</sequence>
<keyword evidence="5" id="KW-1185">Reference proteome</keyword>
<dbReference type="GeneTree" id="ENSGT01030000234814"/>
<reference evidence="4" key="1">
    <citation type="submission" date="2025-08" db="UniProtKB">
        <authorList>
            <consortium name="Ensembl"/>
        </authorList>
    </citation>
    <scope>IDENTIFICATION</scope>
</reference>
<reference evidence="4" key="2">
    <citation type="submission" date="2025-09" db="UniProtKB">
        <authorList>
            <consortium name="Ensembl"/>
        </authorList>
    </citation>
    <scope>IDENTIFICATION</scope>
</reference>
<accession>A0A3Q2R1P5</accession>
<name>A0A3Q2R1P5_FUNHE</name>
<evidence type="ECO:0000259" key="3">
    <source>
        <dbReference type="PROSITE" id="PS50279"/>
    </source>
</evidence>
<dbReference type="PROSITE" id="PS00280">
    <property type="entry name" value="BPTI_KUNITZ_1"/>
    <property type="match status" value="1"/>
</dbReference>
<dbReference type="FunFam" id="4.10.410.10:FF:000017">
    <property type="entry name" value="papilin isoform X2"/>
    <property type="match status" value="1"/>
</dbReference>
<dbReference type="Ensembl" id="ENSFHET00000034521.1">
    <property type="protein sequence ID" value="ENSFHEP00000033507.1"/>
    <property type="gene ID" value="ENSFHEG00000020689.1"/>
</dbReference>
<dbReference type="SUPFAM" id="SSF57362">
    <property type="entry name" value="BPTI-like"/>
    <property type="match status" value="1"/>
</dbReference>
<dbReference type="InterPro" id="IPR002223">
    <property type="entry name" value="Kunitz_BPTI"/>
</dbReference>
<dbReference type="SMART" id="SM00131">
    <property type="entry name" value="KU"/>
    <property type="match status" value="1"/>
</dbReference>
<dbReference type="AlphaFoldDB" id="A0A3Q2R1P5"/>
<dbReference type="InterPro" id="IPR020901">
    <property type="entry name" value="Prtase_inh_Kunz-CS"/>
</dbReference>
<dbReference type="PANTHER" id="PTHR10083">
    <property type="entry name" value="KUNITZ-TYPE PROTEASE INHIBITOR-RELATED"/>
    <property type="match status" value="1"/>
</dbReference>
<evidence type="ECO:0000256" key="1">
    <source>
        <dbReference type="ARBA" id="ARBA00023157"/>
    </source>
</evidence>
<dbReference type="PRINTS" id="PR00759">
    <property type="entry name" value="BASICPTASE"/>
</dbReference>
<evidence type="ECO:0000313" key="5">
    <source>
        <dbReference type="Proteomes" id="UP000265000"/>
    </source>
</evidence>
<keyword evidence="2" id="KW-0732">Signal</keyword>
<keyword evidence="1" id="KW-1015">Disulfide bond</keyword>
<feature type="chain" id="PRO_5018633878" evidence="2">
    <location>
        <begin position="18"/>
        <end position="119"/>
    </location>
</feature>
<dbReference type="STRING" id="8078.ENSFHEP00000033507"/>
<dbReference type="InterPro" id="IPR050098">
    <property type="entry name" value="TFPI/VKTCI-like"/>
</dbReference>
<dbReference type="GO" id="GO:0005615">
    <property type="term" value="C:extracellular space"/>
    <property type="evidence" value="ECO:0007669"/>
    <property type="project" value="TreeGrafter"/>
</dbReference>
<evidence type="ECO:0000256" key="2">
    <source>
        <dbReference type="SAM" id="SignalP"/>
    </source>
</evidence>
<protein>
    <submittedName>
        <fullName evidence="4">Si:dkey-117n7.5</fullName>
    </submittedName>
</protein>
<dbReference type="Gene3D" id="4.10.410.10">
    <property type="entry name" value="Pancreatic trypsin inhibitor Kunitz domain"/>
    <property type="match status" value="1"/>
</dbReference>
<evidence type="ECO:0000313" key="4">
    <source>
        <dbReference type="Ensembl" id="ENSFHEP00000033507.1"/>
    </source>
</evidence>
<proteinExistence type="predicted"/>
<dbReference type="PANTHER" id="PTHR10083:SF375">
    <property type="entry name" value="BPTI_KUNITZ INHIBITOR DOMAIN-CONTAINING PROTEIN"/>
    <property type="match status" value="1"/>
</dbReference>
<dbReference type="Pfam" id="PF00014">
    <property type="entry name" value="Kunitz_BPTI"/>
    <property type="match status" value="1"/>
</dbReference>
<dbReference type="InterPro" id="IPR036880">
    <property type="entry name" value="Kunitz_BPTI_sf"/>
</dbReference>
<dbReference type="GO" id="GO:0004867">
    <property type="term" value="F:serine-type endopeptidase inhibitor activity"/>
    <property type="evidence" value="ECO:0007669"/>
    <property type="project" value="InterPro"/>
</dbReference>
<feature type="signal peptide" evidence="2">
    <location>
        <begin position="1"/>
        <end position="17"/>
    </location>
</feature>